<sequence length="670" mass="77596">MIYINFSLIQFYLDIGNILLKPLTISSCILAILCFFQNLGSVINFSQNALIWIAKTFSTITILTYLALSTFLKTIIITVLFPFQLLYKVASFSVKTTILALQKIIIYASWVLDYQETLQAWSQSKESSVYNLKSYEYQSCFQNFPSVTGYVYCLDGKVQLIWHYGELEHLTPLVNGQYIEADGEKISFNVNGRSTKMQQIVREYFHDALSTDTQLFCCNQIFKLYCLSGIKTDFFPGLLEYETSTGKLKIAQKETLEEVCDETINESEPNDTYADTDYWKSIFEDEPRIIIECNDETELNNDEKNEEDVFKNQNQDLNPETLLEVEGSKRNPLSSQVFPENSTKESDLDSAETSSLKNSTDTEKCTFNIENELRGDYDNHETHVEEDVNPNLFPILPIYEQKADSETLEKGSILDQTEENDTYSGYTKWEDDPRLLPIIPIYEEKEHKANKTKRKYKQRDMLSLEPKYSFDLEEEKSDGKDMFPNSNRLIFECLEHMRENWGLDDAVQKEEDNTLSELNPEERNQNAQLPRATGVYTTKEAITYPNGGENIRPLESDCDTSDDEDEGDEGDEKIMKLEDLFYEPFSDDDDDYNFFLQQKEHSSSRKESHNETEKMANEVMEIDDLQLMEEEKNKTLKMQLCMSFIAERFLQPSQNDSDVHYDGEDAGCRS</sequence>
<feature type="region of interest" description="Disordered" evidence="1">
    <location>
        <begin position="543"/>
        <end position="572"/>
    </location>
</feature>
<accession>A0AAE9W822</accession>
<feature type="transmembrane region" description="Helical" evidence="2">
    <location>
        <begin position="57"/>
        <end position="83"/>
    </location>
</feature>
<keyword evidence="4" id="KW-1185">Reference proteome</keyword>
<feature type="compositionally biased region" description="Acidic residues" evidence="1">
    <location>
        <begin position="556"/>
        <end position="571"/>
    </location>
</feature>
<proteinExistence type="predicted"/>
<evidence type="ECO:0000256" key="2">
    <source>
        <dbReference type="SAM" id="Phobius"/>
    </source>
</evidence>
<feature type="region of interest" description="Disordered" evidence="1">
    <location>
        <begin position="295"/>
        <end position="363"/>
    </location>
</feature>
<evidence type="ECO:0000313" key="3">
    <source>
        <dbReference type="EMBL" id="WBW71143.1"/>
    </source>
</evidence>
<organism evidence="3 4">
    <name type="scientific">Schizosaccharomyces osmophilus</name>
    <dbReference type="NCBI Taxonomy" id="2545709"/>
    <lineage>
        <taxon>Eukaryota</taxon>
        <taxon>Fungi</taxon>
        <taxon>Dikarya</taxon>
        <taxon>Ascomycota</taxon>
        <taxon>Taphrinomycotina</taxon>
        <taxon>Schizosaccharomycetes</taxon>
        <taxon>Schizosaccharomycetales</taxon>
        <taxon>Schizosaccharomycetaceae</taxon>
        <taxon>Schizosaccharomyces</taxon>
    </lineage>
</organism>
<dbReference type="AlphaFoldDB" id="A0AAE9W822"/>
<name>A0AAE9W822_9SCHI</name>
<feature type="compositionally biased region" description="Polar residues" evidence="1">
    <location>
        <begin position="331"/>
        <end position="341"/>
    </location>
</feature>
<keyword evidence="2" id="KW-0472">Membrane</keyword>
<dbReference type="GeneID" id="80874835"/>
<feature type="compositionally biased region" description="Basic and acidic residues" evidence="1">
    <location>
        <begin position="301"/>
        <end position="310"/>
    </location>
</feature>
<evidence type="ECO:0000256" key="1">
    <source>
        <dbReference type="SAM" id="MobiDB-lite"/>
    </source>
</evidence>
<protein>
    <submittedName>
        <fullName evidence="3">Uncharacterized protein</fullName>
    </submittedName>
</protein>
<feature type="transmembrane region" description="Helical" evidence="2">
    <location>
        <begin position="23"/>
        <end position="45"/>
    </location>
</feature>
<keyword evidence="2" id="KW-0812">Transmembrane</keyword>
<dbReference type="Proteomes" id="UP001212411">
    <property type="component" value="Chromosome 1"/>
</dbReference>
<dbReference type="KEGG" id="som:SOMG_01353"/>
<dbReference type="EMBL" id="CP115611">
    <property type="protein sequence ID" value="WBW71143.1"/>
    <property type="molecule type" value="Genomic_DNA"/>
</dbReference>
<keyword evidence="2" id="KW-1133">Transmembrane helix</keyword>
<evidence type="ECO:0000313" key="4">
    <source>
        <dbReference type="Proteomes" id="UP001212411"/>
    </source>
</evidence>
<reference evidence="3 4" key="1">
    <citation type="journal article" date="2023" name="G3 (Bethesda)">
        <title>A high-quality reference genome for the fission yeast Schizosaccharomyces osmophilus.</title>
        <authorList>
            <person name="Jia G.S."/>
            <person name="Zhang W.C."/>
            <person name="Liang Y."/>
            <person name="Liu X.H."/>
            <person name="Rhind N."/>
            <person name="Pidoux A."/>
            <person name="Brysch-Herzberg M."/>
            <person name="Du L.L."/>
        </authorList>
    </citation>
    <scope>NUCLEOTIDE SEQUENCE [LARGE SCALE GENOMIC DNA]</scope>
    <source>
        <strain evidence="3 4">CBS 15793</strain>
    </source>
</reference>
<dbReference type="RefSeq" id="XP_056035386.1">
    <property type="nucleotide sequence ID" value="XM_056180146.1"/>
</dbReference>
<gene>
    <name evidence="3" type="ORF">SOMG_01353</name>
</gene>